<dbReference type="Pfam" id="PF02146">
    <property type="entry name" value="SIR2"/>
    <property type="match status" value="1"/>
</dbReference>
<evidence type="ECO:0000256" key="6">
    <source>
        <dbReference type="PROSITE-ProRule" id="PRU00236"/>
    </source>
</evidence>
<dbReference type="SUPFAM" id="SSF52467">
    <property type="entry name" value="DHS-like NAD/FAD-binding domain"/>
    <property type="match status" value="1"/>
</dbReference>
<keyword evidence="5" id="KW-0496">Mitochondrion</keyword>
<comment type="similarity">
    <text evidence="2">Belongs to the sirtuin family. Class I subfamily.</text>
</comment>
<dbReference type="InterPro" id="IPR029035">
    <property type="entry name" value="DHS-like_NAD/FAD-binding_dom"/>
</dbReference>
<reference evidence="9 10" key="1">
    <citation type="submission" date="2018-06" db="EMBL/GenBank/DDBJ databases">
        <title>A transcriptomic atlas of mushroom development highlights an independent origin of complex multicellularity.</title>
        <authorList>
            <consortium name="DOE Joint Genome Institute"/>
            <person name="Krizsan K."/>
            <person name="Almasi E."/>
            <person name="Merenyi Z."/>
            <person name="Sahu N."/>
            <person name="Viragh M."/>
            <person name="Koszo T."/>
            <person name="Mondo S."/>
            <person name="Kiss B."/>
            <person name="Balint B."/>
            <person name="Kues U."/>
            <person name="Barry K."/>
            <person name="Hegedus J.C."/>
            <person name="Henrissat B."/>
            <person name="Johnson J."/>
            <person name="Lipzen A."/>
            <person name="Ohm R."/>
            <person name="Nagy I."/>
            <person name="Pangilinan J."/>
            <person name="Yan J."/>
            <person name="Xiong Y."/>
            <person name="Grigoriev I.V."/>
            <person name="Hibbett D.S."/>
            <person name="Nagy L.G."/>
        </authorList>
    </citation>
    <scope>NUCLEOTIDE SEQUENCE [LARGE SCALE GENOMIC DNA]</scope>
    <source>
        <strain evidence="9 10">SZMC22713</strain>
    </source>
</reference>
<dbReference type="Gene3D" id="3.30.1600.10">
    <property type="entry name" value="SIR2/SIRT2 'Small Domain"/>
    <property type="match status" value="1"/>
</dbReference>
<dbReference type="InterPro" id="IPR026591">
    <property type="entry name" value="Sirtuin_cat_small_dom_sf"/>
</dbReference>
<proteinExistence type="inferred from homology"/>
<comment type="subcellular location">
    <subcellularLocation>
        <location evidence="1">Mitochondrion</location>
    </subcellularLocation>
</comment>
<feature type="region of interest" description="Disordered" evidence="7">
    <location>
        <begin position="407"/>
        <end position="458"/>
    </location>
</feature>
<gene>
    <name evidence="9" type="ORF">BD410DRAFT_793257</name>
</gene>
<dbReference type="AlphaFoldDB" id="A0A4Y7PTG9"/>
<evidence type="ECO:0000256" key="2">
    <source>
        <dbReference type="ARBA" id="ARBA00006924"/>
    </source>
</evidence>
<dbReference type="InterPro" id="IPR050134">
    <property type="entry name" value="NAD-dep_sirtuin_deacylases"/>
</dbReference>
<dbReference type="GO" id="GO:0017136">
    <property type="term" value="F:histone deacetylase activity, NAD-dependent"/>
    <property type="evidence" value="ECO:0007669"/>
    <property type="project" value="TreeGrafter"/>
</dbReference>
<dbReference type="GO" id="GO:0005739">
    <property type="term" value="C:mitochondrion"/>
    <property type="evidence" value="ECO:0007669"/>
    <property type="project" value="UniProtKB-SubCell"/>
</dbReference>
<name>A0A4Y7PTG9_9AGAM</name>
<feature type="region of interest" description="Disordered" evidence="7">
    <location>
        <begin position="96"/>
        <end position="119"/>
    </location>
</feature>
<evidence type="ECO:0000256" key="7">
    <source>
        <dbReference type="SAM" id="MobiDB-lite"/>
    </source>
</evidence>
<feature type="compositionally biased region" description="Pro residues" evidence="7">
    <location>
        <begin position="408"/>
        <end position="422"/>
    </location>
</feature>
<dbReference type="InterPro" id="IPR026590">
    <property type="entry name" value="Ssirtuin_cat_dom"/>
</dbReference>
<protein>
    <submittedName>
        <fullName evidence="9">DHS-like NAD/FAD-binding domain-containing protein</fullName>
    </submittedName>
</protein>
<keyword evidence="4" id="KW-0520">NAD</keyword>
<evidence type="ECO:0000256" key="3">
    <source>
        <dbReference type="ARBA" id="ARBA00022679"/>
    </source>
</evidence>
<feature type="compositionally biased region" description="Low complexity" evidence="7">
    <location>
        <begin position="423"/>
        <end position="445"/>
    </location>
</feature>
<dbReference type="Proteomes" id="UP000294933">
    <property type="component" value="Unassembled WGS sequence"/>
</dbReference>
<feature type="domain" description="Deacetylase sirtuin-type" evidence="8">
    <location>
        <begin position="114"/>
        <end position="435"/>
    </location>
</feature>
<dbReference type="PANTHER" id="PTHR11085">
    <property type="entry name" value="NAD-DEPENDENT PROTEIN DEACYLASE SIRTUIN-5, MITOCHONDRIAL-RELATED"/>
    <property type="match status" value="1"/>
</dbReference>
<keyword evidence="10" id="KW-1185">Reference proteome</keyword>
<evidence type="ECO:0000256" key="1">
    <source>
        <dbReference type="ARBA" id="ARBA00004173"/>
    </source>
</evidence>
<dbReference type="VEuPathDB" id="FungiDB:BD410DRAFT_793257"/>
<dbReference type="OrthoDB" id="424302at2759"/>
<evidence type="ECO:0000313" key="10">
    <source>
        <dbReference type="Proteomes" id="UP000294933"/>
    </source>
</evidence>
<comment type="caution">
    <text evidence="6">Lacks conserved residue(s) required for the propagation of feature annotation.</text>
</comment>
<dbReference type="Gene3D" id="3.40.50.1220">
    <property type="entry name" value="TPP-binding domain"/>
    <property type="match status" value="1"/>
</dbReference>
<evidence type="ECO:0000313" key="9">
    <source>
        <dbReference type="EMBL" id="TDL18378.1"/>
    </source>
</evidence>
<organism evidence="9 10">
    <name type="scientific">Rickenella mellea</name>
    <dbReference type="NCBI Taxonomy" id="50990"/>
    <lineage>
        <taxon>Eukaryota</taxon>
        <taxon>Fungi</taxon>
        <taxon>Dikarya</taxon>
        <taxon>Basidiomycota</taxon>
        <taxon>Agaricomycotina</taxon>
        <taxon>Agaricomycetes</taxon>
        <taxon>Hymenochaetales</taxon>
        <taxon>Rickenellaceae</taxon>
        <taxon>Rickenella</taxon>
    </lineage>
</organism>
<dbReference type="PANTHER" id="PTHR11085:SF10">
    <property type="entry name" value="NAD-DEPENDENT PROTEIN DEACYLASE SIRTUIN-5, MITOCHONDRIAL-RELATED"/>
    <property type="match status" value="1"/>
</dbReference>
<dbReference type="EMBL" id="ML170208">
    <property type="protein sequence ID" value="TDL18378.1"/>
    <property type="molecule type" value="Genomic_DNA"/>
</dbReference>
<dbReference type="InterPro" id="IPR003000">
    <property type="entry name" value="Sirtuin"/>
</dbReference>
<dbReference type="STRING" id="50990.A0A4Y7PTG9"/>
<dbReference type="PROSITE" id="PS50305">
    <property type="entry name" value="SIRTUIN"/>
    <property type="match status" value="1"/>
</dbReference>
<sequence length="529" mass="58238">MVRRRAEHRRRLIDASHYEEIGVKIGACDVYAMTPVNCVEFRTVTLRTSQIEDVVQKRTATPRTEKRKPFWLITCDTFLLPHLRVMRIRIPTILPSTSTPPFPSSPSTSSSPPPTLTPSQIAHATHHLTSFLSKGNTCVLTGAGVSVDSGIRAYRGRDGRYMNPDYKPILYHELVDPSSKGYEFRQRYWLRSYLGYPPLLAALPNTTHTALAALQYTRHVSKLITQNVDGLHQKALSLSPTLRLKTLETEILELHGSLHKVHCTHSHQTPRQAYQHLLSSSNPLWAKFSADVEGGRREGVRTNPDGDVAIESLGVSYASFVVPPCPVCAREGRRDDIMKPDVIFFGESIPSEVKELSFKYIESSDRLLVIGTTLATYSAFRLLKYALSLSKPVLILNVGPTRADALISPPPISPPTPLPPSPRLSHPPTSGLLTQSVSSSSLDTLDIPPNPLPNANPGTPMISTDDAWMKSGGLFQKIEVPSGLVLRDVVRRLMGAKANTDPILAHLLHSGVVKPPDEGDDDRVPRAAG</sequence>
<dbReference type="GO" id="GO:0070403">
    <property type="term" value="F:NAD+ binding"/>
    <property type="evidence" value="ECO:0007669"/>
    <property type="project" value="InterPro"/>
</dbReference>
<accession>A0A4Y7PTG9</accession>
<keyword evidence="3" id="KW-0808">Transferase</keyword>
<evidence type="ECO:0000259" key="8">
    <source>
        <dbReference type="PROSITE" id="PS50305"/>
    </source>
</evidence>
<evidence type="ECO:0000256" key="4">
    <source>
        <dbReference type="ARBA" id="ARBA00023027"/>
    </source>
</evidence>
<evidence type="ECO:0000256" key="5">
    <source>
        <dbReference type="ARBA" id="ARBA00023128"/>
    </source>
</evidence>